<dbReference type="PANTHER" id="PTHR21098:SF12">
    <property type="entry name" value="RIBOFLAVIN SYNTHASE"/>
    <property type="match status" value="1"/>
</dbReference>
<dbReference type="FunFam" id="2.40.30.20:FF:000004">
    <property type="entry name" value="Riboflavin synthase, alpha subunit"/>
    <property type="match status" value="1"/>
</dbReference>
<reference evidence="14" key="1">
    <citation type="submission" date="2016-10" db="EMBL/GenBank/DDBJ databases">
        <authorList>
            <person name="Varghese N."/>
            <person name="Submissions S."/>
        </authorList>
    </citation>
    <scope>NUCLEOTIDE SEQUENCE [LARGE SCALE GENOMIC DNA]</scope>
    <source>
        <strain evidence="14">DSM 19110</strain>
    </source>
</reference>
<dbReference type="Proteomes" id="UP000183200">
    <property type="component" value="Unassembled WGS sequence"/>
</dbReference>
<gene>
    <name evidence="13" type="ORF">SAMN05421820_106189</name>
</gene>
<evidence type="ECO:0000256" key="4">
    <source>
        <dbReference type="ARBA" id="ARBA00011233"/>
    </source>
</evidence>
<organism evidence="13 14">
    <name type="scientific">Pedobacter steynii</name>
    <dbReference type="NCBI Taxonomy" id="430522"/>
    <lineage>
        <taxon>Bacteria</taxon>
        <taxon>Pseudomonadati</taxon>
        <taxon>Bacteroidota</taxon>
        <taxon>Sphingobacteriia</taxon>
        <taxon>Sphingobacteriales</taxon>
        <taxon>Sphingobacteriaceae</taxon>
        <taxon>Pedobacter</taxon>
    </lineage>
</organism>
<evidence type="ECO:0000256" key="10">
    <source>
        <dbReference type="NCBIfam" id="TIGR00187"/>
    </source>
</evidence>
<feature type="repeat" description="Lumazine-binding" evidence="11">
    <location>
        <begin position="1"/>
        <end position="95"/>
    </location>
</feature>
<dbReference type="Pfam" id="PF00677">
    <property type="entry name" value="Lum_binding"/>
    <property type="match status" value="2"/>
</dbReference>
<evidence type="ECO:0000259" key="12">
    <source>
        <dbReference type="PROSITE" id="PS51177"/>
    </source>
</evidence>
<feature type="domain" description="Lumazine-binding" evidence="12">
    <location>
        <begin position="1"/>
        <end position="95"/>
    </location>
</feature>
<evidence type="ECO:0000256" key="11">
    <source>
        <dbReference type="PROSITE-ProRule" id="PRU00524"/>
    </source>
</evidence>
<dbReference type="STRING" id="430522.BFS30_10315"/>
<evidence type="ECO:0000256" key="3">
    <source>
        <dbReference type="ARBA" id="ARBA00004887"/>
    </source>
</evidence>
<dbReference type="Gene3D" id="2.40.30.20">
    <property type="match status" value="2"/>
</dbReference>
<feature type="domain" description="Lumazine-binding" evidence="12">
    <location>
        <begin position="96"/>
        <end position="192"/>
    </location>
</feature>
<dbReference type="PIRSF" id="PIRSF000498">
    <property type="entry name" value="Riboflavin_syn_A"/>
    <property type="match status" value="1"/>
</dbReference>
<dbReference type="InterPro" id="IPR017938">
    <property type="entry name" value="Riboflavin_synthase-like_b-brl"/>
</dbReference>
<dbReference type="EC" id="2.5.1.9" evidence="5 10"/>
<evidence type="ECO:0000256" key="2">
    <source>
        <dbReference type="ARBA" id="ARBA00002803"/>
    </source>
</evidence>
<dbReference type="NCBIfam" id="TIGR00187">
    <property type="entry name" value="ribE"/>
    <property type="match status" value="1"/>
</dbReference>
<dbReference type="InterPro" id="IPR026017">
    <property type="entry name" value="Lumazine-bd_dom"/>
</dbReference>
<evidence type="ECO:0000256" key="1">
    <source>
        <dbReference type="ARBA" id="ARBA00000968"/>
    </source>
</evidence>
<keyword evidence="7" id="KW-0686">Riboflavin biosynthesis</keyword>
<dbReference type="AlphaFoldDB" id="A0A1G9YPJ8"/>
<dbReference type="PANTHER" id="PTHR21098">
    <property type="entry name" value="RIBOFLAVIN SYNTHASE ALPHA CHAIN"/>
    <property type="match status" value="1"/>
</dbReference>
<comment type="catalytic activity">
    <reaction evidence="1">
        <text>2 6,7-dimethyl-8-(1-D-ribityl)lumazine + H(+) = 5-amino-6-(D-ribitylamino)uracil + riboflavin</text>
        <dbReference type="Rhea" id="RHEA:20772"/>
        <dbReference type="ChEBI" id="CHEBI:15378"/>
        <dbReference type="ChEBI" id="CHEBI:15934"/>
        <dbReference type="ChEBI" id="CHEBI:57986"/>
        <dbReference type="ChEBI" id="CHEBI:58201"/>
        <dbReference type="EC" id="2.5.1.9"/>
    </reaction>
</comment>
<comment type="pathway">
    <text evidence="3">Cofactor biosynthesis; riboflavin biosynthesis; riboflavin from 2-hydroxy-3-oxobutyl phosphate and 5-amino-6-(D-ribitylamino)uracil: step 2/2.</text>
</comment>
<comment type="subunit">
    <text evidence="4">Homotrimer.</text>
</comment>
<proteinExistence type="predicted"/>
<dbReference type="CDD" id="cd00402">
    <property type="entry name" value="Riboflavin_synthase_like"/>
    <property type="match status" value="1"/>
</dbReference>
<evidence type="ECO:0000256" key="6">
    <source>
        <dbReference type="ARBA" id="ARBA00013950"/>
    </source>
</evidence>
<feature type="repeat" description="Lumazine-binding" evidence="11">
    <location>
        <begin position="96"/>
        <end position="192"/>
    </location>
</feature>
<keyword evidence="14" id="KW-1185">Reference proteome</keyword>
<dbReference type="InterPro" id="IPR001783">
    <property type="entry name" value="Lumazine-bd"/>
</dbReference>
<evidence type="ECO:0000313" key="14">
    <source>
        <dbReference type="Proteomes" id="UP000183200"/>
    </source>
</evidence>
<accession>A0A1G9YPJ8</accession>
<sequence>MFTGIIETLGEIESIREEGTNLHFVVQSELSNELKIDQSVSHNGVCLTVVALTENTHTVTAIQETLEKSNLGDLKVGSKVNLERCMQMNGRLDGHIVQGHVDQTAVCVKREELDGSWEYRFKYDSKNGNVTVEKGSVCVNGISLTVVGSADDEFSVFIIPYTFDHTNLHQVNVGDAVNIEFDIIGKYVARLVGRS</sequence>
<dbReference type="GO" id="GO:0009231">
    <property type="term" value="P:riboflavin biosynthetic process"/>
    <property type="evidence" value="ECO:0007669"/>
    <property type="project" value="UniProtKB-KW"/>
</dbReference>
<name>A0A1G9YPJ8_9SPHI</name>
<dbReference type="SUPFAM" id="SSF63380">
    <property type="entry name" value="Riboflavin synthase domain-like"/>
    <property type="match status" value="2"/>
</dbReference>
<dbReference type="OrthoDB" id="9788537at2"/>
<dbReference type="GO" id="GO:0004746">
    <property type="term" value="F:riboflavin synthase activity"/>
    <property type="evidence" value="ECO:0007669"/>
    <property type="project" value="UniProtKB-UniRule"/>
</dbReference>
<evidence type="ECO:0000256" key="5">
    <source>
        <dbReference type="ARBA" id="ARBA00012827"/>
    </source>
</evidence>
<evidence type="ECO:0000256" key="9">
    <source>
        <dbReference type="ARBA" id="ARBA00022737"/>
    </source>
</evidence>
<evidence type="ECO:0000256" key="7">
    <source>
        <dbReference type="ARBA" id="ARBA00022619"/>
    </source>
</evidence>
<dbReference type="NCBIfam" id="NF006767">
    <property type="entry name" value="PRK09289.1"/>
    <property type="match status" value="1"/>
</dbReference>
<evidence type="ECO:0000313" key="13">
    <source>
        <dbReference type="EMBL" id="SDN10942.1"/>
    </source>
</evidence>
<dbReference type="PROSITE" id="PS51177">
    <property type="entry name" value="LUMAZINE_BIND"/>
    <property type="match status" value="2"/>
</dbReference>
<protein>
    <recommendedName>
        <fullName evidence="6 10">Riboflavin synthase</fullName>
        <ecNumber evidence="5 10">2.5.1.9</ecNumber>
    </recommendedName>
</protein>
<evidence type="ECO:0000256" key="8">
    <source>
        <dbReference type="ARBA" id="ARBA00022679"/>
    </source>
</evidence>
<comment type="function">
    <text evidence="2">Catalyzes the dismutation of two molecules of 6,7-dimethyl-8-ribityllumazine, resulting in the formation of riboflavin and 5-amino-6-(D-ribitylamino)uracil.</text>
</comment>
<dbReference type="FunFam" id="2.40.30.20:FF:000003">
    <property type="entry name" value="Riboflavin synthase, alpha subunit"/>
    <property type="match status" value="1"/>
</dbReference>
<keyword evidence="9" id="KW-0677">Repeat</keyword>
<dbReference type="EMBL" id="FNGY01000006">
    <property type="protein sequence ID" value="SDN10942.1"/>
    <property type="molecule type" value="Genomic_DNA"/>
</dbReference>
<dbReference type="InterPro" id="IPR023366">
    <property type="entry name" value="ATP_synth_asu-like_sf"/>
</dbReference>
<dbReference type="RefSeq" id="WP_074609395.1">
    <property type="nucleotide sequence ID" value="NZ_FNGY01000006.1"/>
</dbReference>
<keyword evidence="8" id="KW-0808">Transferase</keyword>